<keyword evidence="3" id="KW-0520">NAD</keyword>
<dbReference type="PIRSF" id="PIRSF000188">
    <property type="entry name" value="Phe_leu_dh"/>
    <property type="match status" value="1"/>
</dbReference>
<accession>A0A6J7CQ10</accession>
<feature type="domain" description="Glutamate/phenylalanine/leucine/valine/L-tryptophan dehydrogenase C-terminal" evidence="4">
    <location>
        <begin position="146"/>
        <end position="355"/>
    </location>
</feature>
<evidence type="ECO:0000256" key="2">
    <source>
        <dbReference type="ARBA" id="ARBA00023002"/>
    </source>
</evidence>
<dbReference type="PRINTS" id="PR00082">
    <property type="entry name" value="GLFDHDRGNASE"/>
</dbReference>
<dbReference type="InterPro" id="IPR046346">
    <property type="entry name" value="Aminoacid_DH-like_N_sf"/>
</dbReference>
<evidence type="ECO:0000256" key="3">
    <source>
        <dbReference type="ARBA" id="ARBA00023027"/>
    </source>
</evidence>
<dbReference type="GO" id="GO:0016639">
    <property type="term" value="F:oxidoreductase activity, acting on the CH-NH2 group of donors, NAD or NADP as acceptor"/>
    <property type="evidence" value="ECO:0007669"/>
    <property type="project" value="InterPro"/>
</dbReference>
<organism evidence="5">
    <name type="scientific">freshwater metagenome</name>
    <dbReference type="NCBI Taxonomy" id="449393"/>
    <lineage>
        <taxon>unclassified sequences</taxon>
        <taxon>metagenomes</taxon>
        <taxon>ecological metagenomes</taxon>
    </lineage>
</organism>
<dbReference type="CDD" id="cd01075">
    <property type="entry name" value="NAD_bind_Leu_Phe_Val_DH"/>
    <property type="match status" value="1"/>
</dbReference>
<dbReference type="PROSITE" id="PS00074">
    <property type="entry name" value="GLFV_DEHYDROGENASE"/>
    <property type="match status" value="1"/>
</dbReference>
<dbReference type="InterPro" id="IPR006096">
    <property type="entry name" value="Glu/Leu/Phe/Val/Trp_DH_C"/>
</dbReference>
<name>A0A6J7CQ10_9ZZZZ</name>
<dbReference type="SUPFAM" id="SSF53223">
    <property type="entry name" value="Aminoacid dehydrogenase-like, N-terminal domain"/>
    <property type="match status" value="1"/>
</dbReference>
<gene>
    <name evidence="5" type="ORF">UFOPK3376_00194</name>
</gene>
<sequence>MDARILDYMQRYKFKKVVICNDTDTGLRAVIAIHSTALGPATGGLRMWTYAKEEDAIFDAMRLARGMTYKYAAAGVNLGGGKAVIIGDPKKDKTEALMRAMGKFINQLGGEYITGEDVGTTLDDMELLLTETDHVVTLPTHAGGAGDISPATALSSVLATKACAQRVWGNPSLAGKTVALQGLGVCGYKALKLIIDEGATVIVTDVDDTKVAAAVAEFGVTAVAPDQIYDQAVDIFAPYALGAVINDDTIARLRCAIVAGSANNIFAEERHGDELQARGIVYAVDYVANSGGTIFDTDRFRKGGFQPERAWANVRRVYDRTLEVFDIADAEGIPFYRAADQIAERRIASLDAVRLLDGRPR</sequence>
<dbReference type="PANTHER" id="PTHR42722">
    <property type="entry name" value="LEUCINE DEHYDROGENASE"/>
    <property type="match status" value="1"/>
</dbReference>
<dbReference type="FunFam" id="3.40.50.10860:FF:000010">
    <property type="entry name" value="Leucine dehydrogenase"/>
    <property type="match status" value="1"/>
</dbReference>
<dbReference type="EMBL" id="CAFBLP010000003">
    <property type="protein sequence ID" value="CAB4859846.1"/>
    <property type="molecule type" value="Genomic_DNA"/>
</dbReference>
<dbReference type="Gene3D" id="3.40.50.720">
    <property type="entry name" value="NAD(P)-binding Rossmann-like Domain"/>
    <property type="match status" value="1"/>
</dbReference>
<dbReference type="InterPro" id="IPR033524">
    <property type="entry name" value="Glu/Leu/Phe/Val_DH_AS"/>
</dbReference>
<reference evidence="5" key="1">
    <citation type="submission" date="2020-05" db="EMBL/GenBank/DDBJ databases">
        <authorList>
            <person name="Chiriac C."/>
            <person name="Salcher M."/>
            <person name="Ghai R."/>
            <person name="Kavagutti S V."/>
        </authorList>
    </citation>
    <scope>NUCLEOTIDE SEQUENCE</scope>
</reference>
<dbReference type="GO" id="GO:0006520">
    <property type="term" value="P:amino acid metabolic process"/>
    <property type="evidence" value="ECO:0007669"/>
    <property type="project" value="InterPro"/>
</dbReference>
<protein>
    <submittedName>
        <fullName evidence="5">Unannotated protein</fullName>
    </submittedName>
</protein>
<evidence type="ECO:0000256" key="1">
    <source>
        <dbReference type="ARBA" id="ARBA00006382"/>
    </source>
</evidence>
<proteinExistence type="inferred from homology"/>
<dbReference type="SMART" id="SM00839">
    <property type="entry name" value="ELFV_dehydrog"/>
    <property type="match status" value="1"/>
</dbReference>
<evidence type="ECO:0000259" key="4">
    <source>
        <dbReference type="SMART" id="SM00839"/>
    </source>
</evidence>
<dbReference type="InterPro" id="IPR006095">
    <property type="entry name" value="Glu/Leu/Phe/Val/Trp_DH"/>
</dbReference>
<dbReference type="Pfam" id="PF00208">
    <property type="entry name" value="ELFV_dehydrog"/>
    <property type="match status" value="1"/>
</dbReference>
<dbReference type="PANTHER" id="PTHR42722:SF1">
    <property type="entry name" value="VALINE DEHYDROGENASE"/>
    <property type="match status" value="1"/>
</dbReference>
<dbReference type="InterPro" id="IPR036291">
    <property type="entry name" value="NAD(P)-bd_dom_sf"/>
</dbReference>
<dbReference type="Gene3D" id="3.40.50.10860">
    <property type="entry name" value="Leucine Dehydrogenase, chain A, domain 1"/>
    <property type="match status" value="1"/>
</dbReference>
<dbReference type="SUPFAM" id="SSF51735">
    <property type="entry name" value="NAD(P)-binding Rossmann-fold domains"/>
    <property type="match status" value="1"/>
</dbReference>
<evidence type="ECO:0000313" key="5">
    <source>
        <dbReference type="EMBL" id="CAB4859846.1"/>
    </source>
</evidence>
<dbReference type="Pfam" id="PF02812">
    <property type="entry name" value="ELFV_dehydrog_N"/>
    <property type="match status" value="1"/>
</dbReference>
<dbReference type="InterPro" id="IPR006097">
    <property type="entry name" value="Glu/Leu/Phe/Val/Trp_DH_dimer"/>
</dbReference>
<dbReference type="InterPro" id="IPR016211">
    <property type="entry name" value="Glu/Phe/Leu/Val/Trp_DH_bac/arc"/>
</dbReference>
<keyword evidence="2" id="KW-0560">Oxidoreductase</keyword>
<dbReference type="AlphaFoldDB" id="A0A6J7CQ10"/>
<comment type="similarity">
    <text evidence="1">Belongs to the Glu/Leu/Phe/Val dehydrogenases family.</text>
</comment>